<name>A0A1V1NZH2_9BACT</name>
<dbReference type="Pfam" id="PF14103">
    <property type="entry name" value="DUF4276"/>
    <property type="match status" value="1"/>
</dbReference>
<reference evidence="2" key="1">
    <citation type="submission" date="2012-11" db="EMBL/GenBank/DDBJ databases">
        <authorList>
            <person name="Lucero-Rivera Y.E."/>
            <person name="Tovar-Ramirez D."/>
        </authorList>
    </citation>
    <scope>NUCLEOTIDE SEQUENCE [LARGE SCALE GENOMIC DNA]</scope>
    <source>
        <strain evidence="2">Araruama</strain>
    </source>
</reference>
<gene>
    <name evidence="1" type="ORF">OMM_04860</name>
</gene>
<dbReference type="Proteomes" id="UP000189670">
    <property type="component" value="Unassembled WGS sequence"/>
</dbReference>
<evidence type="ECO:0000313" key="2">
    <source>
        <dbReference type="Proteomes" id="UP000189670"/>
    </source>
</evidence>
<comment type="caution">
    <text evidence="1">The sequence shown here is derived from an EMBL/GenBank/DDBJ whole genome shotgun (WGS) entry which is preliminary data.</text>
</comment>
<proteinExistence type="predicted"/>
<organism evidence="1 2">
    <name type="scientific">Candidatus Magnetoglobus multicellularis str. Araruama</name>
    <dbReference type="NCBI Taxonomy" id="890399"/>
    <lineage>
        <taxon>Bacteria</taxon>
        <taxon>Pseudomonadati</taxon>
        <taxon>Thermodesulfobacteriota</taxon>
        <taxon>Desulfobacteria</taxon>
        <taxon>Desulfobacterales</taxon>
        <taxon>Desulfobacteraceae</taxon>
        <taxon>Candidatus Magnetoglobus</taxon>
    </lineage>
</organism>
<sequence>MKRINIFVEGQTEEVFVQKVLYEHFQPLNIFLTPILIRTGRKGKGGVSSYGKIRKQIYRKCHQDKKSFVSTMFDYYGLPNDFPGKNKLPNTDDPIKKVTYLENEFNKDISLPNFIPNFLIFEFEALLFTKTEAFGQWFETSVIEKLAQVRDKFSTPEHINDNPKTSPSKRIIKLCPRYKKIYHGTHIALDIGLNLIRKDCHHFNDWLNRLEKLN</sequence>
<dbReference type="InterPro" id="IPR025455">
    <property type="entry name" value="DUF4276"/>
</dbReference>
<dbReference type="AlphaFoldDB" id="A0A1V1NZH2"/>
<evidence type="ECO:0008006" key="3">
    <source>
        <dbReference type="Google" id="ProtNLM"/>
    </source>
</evidence>
<protein>
    <recommendedName>
        <fullName evidence="3">DUF4276 family protein</fullName>
    </recommendedName>
</protein>
<accession>A0A1V1NZH2</accession>
<evidence type="ECO:0000313" key="1">
    <source>
        <dbReference type="EMBL" id="ETR67944.1"/>
    </source>
</evidence>
<dbReference type="EMBL" id="ATBP01001147">
    <property type="protein sequence ID" value="ETR67944.1"/>
    <property type="molecule type" value="Genomic_DNA"/>
</dbReference>